<gene>
    <name evidence="3" type="primary">iolG</name>
    <name evidence="6" type="ORF">NCCP602_15090</name>
</gene>
<evidence type="ECO:0000256" key="2">
    <source>
        <dbReference type="ARBA" id="ARBA00023027"/>
    </source>
</evidence>
<dbReference type="InterPro" id="IPR050424">
    <property type="entry name" value="Gfo-Idh-MocA_inositol_DH"/>
</dbReference>
<dbReference type="InterPro" id="IPR036291">
    <property type="entry name" value="NAD(P)-bd_dom_sf"/>
</dbReference>
<comment type="similarity">
    <text evidence="3">Belongs to the Gfo/Idh/MocA family.</text>
</comment>
<feature type="domain" description="Gfo/Idh/MocA-like oxidoreductase N-terminal" evidence="4">
    <location>
        <begin position="10"/>
        <end position="130"/>
    </location>
</feature>
<dbReference type="InterPro" id="IPR023794">
    <property type="entry name" value="MI/DCI_dehydrogenase"/>
</dbReference>
<comment type="function">
    <text evidence="3">Involved in the oxidation of myo-inositol (MI) to 2-keto-myo-inositol (2KMI or 2-inosose).</text>
</comment>
<dbReference type="Proteomes" id="UP001498238">
    <property type="component" value="Unassembled WGS sequence"/>
</dbReference>
<dbReference type="EMBL" id="BAAAAF010000004">
    <property type="protein sequence ID" value="GAA0035548.1"/>
    <property type="molecule type" value="Genomic_DNA"/>
</dbReference>
<proteinExistence type="inferred from homology"/>
<dbReference type="Gene3D" id="3.30.360.10">
    <property type="entry name" value="Dihydrodipicolinate Reductase, domain 2"/>
    <property type="match status" value="1"/>
</dbReference>
<evidence type="ECO:0000259" key="5">
    <source>
        <dbReference type="Pfam" id="PF22725"/>
    </source>
</evidence>
<comment type="subunit">
    <text evidence="3">Homotetramer.</text>
</comment>
<dbReference type="SUPFAM" id="SSF51735">
    <property type="entry name" value="NAD(P)-binding Rossmann-fold domains"/>
    <property type="match status" value="1"/>
</dbReference>
<dbReference type="InterPro" id="IPR055170">
    <property type="entry name" value="GFO_IDH_MocA-like_dom"/>
</dbReference>
<accession>A0ABN0SMW6</accession>
<dbReference type="Pfam" id="PF22725">
    <property type="entry name" value="GFO_IDH_MocA_C3"/>
    <property type="match status" value="1"/>
</dbReference>
<dbReference type="HAMAP" id="MF_01671">
    <property type="entry name" value="IolG"/>
    <property type="match status" value="1"/>
</dbReference>
<keyword evidence="1 3" id="KW-0560">Oxidoreductase</keyword>
<evidence type="ECO:0000313" key="7">
    <source>
        <dbReference type="Proteomes" id="UP001498238"/>
    </source>
</evidence>
<dbReference type="EC" id="1.1.1.18" evidence="3"/>
<reference evidence="6 7" key="1">
    <citation type="submission" date="2024-01" db="EMBL/GenBank/DDBJ databases">
        <title>Characterization of antibiotic resistant novel bacterial strains and their environmental applications.</title>
        <authorList>
            <person name="Manzoor S."/>
            <person name="Abbas S."/>
            <person name="Arshad M."/>
            <person name="Ahmed I."/>
        </authorList>
    </citation>
    <scope>NUCLEOTIDE SEQUENCE [LARGE SCALE GENOMIC DNA]</scope>
    <source>
        <strain evidence="6 7">NCCP-602</strain>
    </source>
</reference>
<evidence type="ECO:0000256" key="1">
    <source>
        <dbReference type="ARBA" id="ARBA00023002"/>
    </source>
</evidence>
<name>A0ABN0SMW6_9MICO</name>
<feature type="domain" description="GFO/IDH/MocA-like oxidoreductase" evidence="5">
    <location>
        <begin position="139"/>
        <end position="253"/>
    </location>
</feature>
<keyword evidence="7" id="KW-1185">Reference proteome</keyword>
<evidence type="ECO:0000259" key="4">
    <source>
        <dbReference type="Pfam" id="PF01408"/>
    </source>
</evidence>
<dbReference type="PANTHER" id="PTHR43593:SF1">
    <property type="entry name" value="INOSITOL 2-DEHYDROGENASE"/>
    <property type="match status" value="1"/>
</dbReference>
<keyword evidence="2 3" id="KW-0520">NAD</keyword>
<dbReference type="InterPro" id="IPR000683">
    <property type="entry name" value="Gfo/Idh/MocA-like_OxRdtase_N"/>
</dbReference>
<evidence type="ECO:0000313" key="6">
    <source>
        <dbReference type="EMBL" id="GAA0035548.1"/>
    </source>
</evidence>
<comment type="caution">
    <text evidence="6">The sequence shown here is derived from an EMBL/GenBank/DDBJ whole genome shotgun (WGS) entry which is preliminary data.</text>
</comment>
<dbReference type="RefSeq" id="WP_339392426.1">
    <property type="nucleotide sequence ID" value="NZ_BAAAAF010000004.1"/>
</dbReference>
<dbReference type="Pfam" id="PF01408">
    <property type="entry name" value="GFO_IDH_MocA"/>
    <property type="match status" value="1"/>
</dbReference>
<comment type="catalytic activity">
    <reaction evidence="3">
        <text>myo-inositol + NAD(+) = scyllo-inosose + NADH + H(+)</text>
        <dbReference type="Rhea" id="RHEA:16949"/>
        <dbReference type="ChEBI" id="CHEBI:15378"/>
        <dbReference type="ChEBI" id="CHEBI:17268"/>
        <dbReference type="ChEBI" id="CHEBI:17811"/>
        <dbReference type="ChEBI" id="CHEBI:57540"/>
        <dbReference type="ChEBI" id="CHEBI:57945"/>
        <dbReference type="EC" id="1.1.1.18"/>
    </reaction>
</comment>
<dbReference type="PANTHER" id="PTHR43593">
    <property type="match status" value="1"/>
</dbReference>
<protein>
    <recommendedName>
        <fullName evidence="3">Inositol 2-dehydrogenase</fullName>
        <ecNumber evidence="3">1.1.1.18</ecNumber>
    </recommendedName>
    <alternativeName>
        <fullName evidence="3">Myo-inositol 2-dehydrogenase</fullName>
        <shortName evidence="3">MI 2-dehydrogenase</shortName>
    </alternativeName>
</protein>
<organism evidence="6 7">
    <name type="scientific">Brevibacterium metallidurans</name>
    <dbReference type="NCBI Taxonomy" id="1482676"/>
    <lineage>
        <taxon>Bacteria</taxon>
        <taxon>Bacillati</taxon>
        <taxon>Actinomycetota</taxon>
        <taxon>Actinomycetes</taxon>
        <taxon>Micrococcales</taxon>
        <taxon>Brevibacteriaceae</taxon>
        <taxon>Brevibacterium</taxon>
    </lineage>
</organism>
<dbReference type="SUPFAM" id="SSF55347">
    <property type="entry name" value="Glyceraldehyde-3-phosphate dehydrogenase-like, C-terminal domain"/>
    <property type="match status" value="1"/>
</dbReference>
<dbReference type="Gene3D" id="3.40.50.720">
    <property type="entry name" value="NAD(P)-binding Rossmann-like Domain"/>
    <property type="match status" value="1"/>
</dbReference>
<evidence type="ECO:0000256" key="3">
    <source>
        <dbReference type="HAMAP-Rule" id="MF_01671"/>
    </source>
</evidence>
<sequence length="342" mass="36943">MPLSDSASTFRVGVVGAGMMGADHIKRLTQTISGADVSAVIEPDAERANAALESTRDATAYMRVEDALEAGAVDGLLVATPGFLHEPVLLPAIEAGIPTLCEKPLTPDPESSLRVLEAEQAGGRRLIQVGFMRRFDPEYRQMRQLVESGDSGELLLLRCAHRNPQVPDSYQQESLINDSVVHEFDIVPWLAGSPIRSVEVKFARRNPLTPERLREPILVLMELENGVLVDLEMNVSIQFGYQVTTEAVFDSGVARIGEPAGMQTWRSGRFSMGEHADFTTRFATAYDAQVQAWVDAARAGTTTGPSAWDGYRVAVACEAGVASLGGGGQRTIDIPPTPAFYA</sequence>